<dbReference type="Proteomes" id="UP000308768">
    <property type="component" value="Unassembled WGS sequence"/>
</dbReference>
<keyword evidence="1" id="KW-0472">Membrane</keyword>
<keyword evidence="3" id="KW-1185">Reference proteome</keyword>
<reference evidence="2 3" key="1">
    <citation type="submission" date="2017-03" db="EMBL/GenBank/DDBJ databases">
        <title>Genomes of endolithic fungi from Antarctica.</title>
        <authorList>
            <person name="Coleine C."/>
            <person name="Masonjones S."/>
            <person name="Stajich J.E."/>
        </authorList>
    </citation>
    <scope>NUCLEOTIDE SEQUENCE [LARGE SCALE GENOMIC DNA]</scope>
    <source>
        <strain evidence="2 3">CCFEE 5187</strain>
    </source>
</reference>
<accession>A0A4U0WPY3</accession>
<organism evidence="2 3">
    <name type="scientific">Cryomyces minteri</name>
    <dbReference type="NCBI Taxonomy" id="331657"/>
    <lineage>
        <taxon>Eukaryota</taxon>
        <taxon>Fungi</taxon>
        <taxon>Dikarya</taxon>
        <taxon>Ascomycota</taxon>
        <taxon>Pezizomycotina</taxon>
        <taxon>Dothideomycetes</taxon>
        <taxon>Dothideomycetes incertae sedis</taxon>
        <taxon>Cryomyces</taxon>
    </lineage>
</organism>
<sequence>MVDTRPVGQRLQTIIGMREEILASAIVLIPNSVCGFHVIVMLDEDDMEYQAALLQDTRVLLRGHYEATADDALQNLLTAAVHMLGLRKQIIDTTLFITCEWVMTRMAHSGMKNPGLSISDTIEANAVVLYSEQSSLADPAAAFEVIIGFNRGPPGSCWARVLNDDGVCIEGKIGVDLDDALTTLFEIVAKPMHEKFGESL</sequence>
<dbReference type="EMBL" id="NAJN01001139">
    <property type="protein sequence ID" value="TKA65440.1"/>
    <property type="molecule type" value="Genomic_DNA"/>
</dbReference>
<evidence type="ECO:0000256" key="1">
    <source>
        <dbReference type="SAM" id="Phobius"/>
    </source>
</evidence>
<keyword evidence="1" id="KW-1133">Transmembrane helix</keyword>
<gene>
    <name evidence="2" type="ORF">B0A49_10768</name>
</gene>
<protein>
    <submittedName>
        <fullName evidence="2">Uncharacterized protein</fullName>
    </submittedName>
</protein>
<evidence type="ECO:0000313" key="3">
    <source>
        <dbReference type="Proteomes" id="UP000308768"/>
    </source>
</evidence>
<dbReference type="AlphaFoldDB" id="A0A4U0WPY3"/>
<name>A0A4U0WPY3_9PEZI</name>
<comment type="caution">
    <text evidence="2">The sequence shown here is derived from an EMBL/GenBank/DDBJ whole genome shotgun (WGS) entry which is preliminary data.</text>
</comment>
<proteinExistence type="predicted"/>
<evidence type="ECO:0000313" key="2">
    <source>
        <dbReference type="EMBL" id="TKA65440.1"/>
    </source>
</evidence>
<keyword evidence="1" id="KW-0812">Transmembrane</keyword>
<feature type="transmembrane region" description="Helical" evidence="1">
    <location>
        <begin position="21"/>
        <end position="42"/>
    </location>
</feature>